<evidence type="ECO:0000313" key="1">
    <source>
        <dbReference type="EMBL" id="EPI51642.1"/>
    </source>
</evidence>
<dbReference type="EMBL" id="ATJO01000014">
    <property type="protein sequence ID" value="EPI51642.1"/>
    <property type="molecule type" value="Genomic_DNA"/>
</dbReference>
<dbReference type="Gene3D" id="3.90.245.10">
    <property type="entry name" value="Ribonucleoside hydrolase-like"/>
    <property type="match status" value="1"/>
</dbReference>
<name>S4H676_9BIFI</name>
<proteinExistence type="predicted"/>
<evidence type="ECO:0000313" key="2">
    <source>
        <dbReference type="Proteomes" id="UP000014601"/>
    </source>
</evidence>
<accession>S4H676</accession>
<organism evidence="1 2">
    <name type="scientific">Gardnerella pickettii JCP7719</name>
    <dbReference type="NCBI Taxonomy" id="1261061"/>
    <lineage>
        <taxon>Bacteria</taxon>
        <taxon>Bacillati</taxon>
        <taxon>Actinomycetota</taxon>
        <taxon>Actinomycetes</taxon>
        <taxon>Bifidobacteriales</taxon>
        <taxon>Bifidobacteriaceae</taxon>
        <taxon>Gardnerella</taxon>
        <taxon>Gardnerella pickettii</taxon>
    </lineage>
</organism>
<evidence type="ECO:0008006" key="3">
    <source>
        <dbReference type="Google" id="ProtNLM"/>
    </source>
</evidence>
<dbReference type="GO" id="GO:0016799">
    <property type="term" value="F:hydrolase activity, hydrolyzing N-glycosyl compounds"/>
    <property type="evidence" value="ECO:0007669"/>
    <property type="project" value="InterPro"/>
</dbReference>
<dbReference type="HOGENOM" id="CLU_2972957_0_0_11"/>
<comment type="caution">
    <text evidence="1">The sequence shown here is derived from an EMBL/GenBank/DDBJ whole genome shotgun (WGS) entry which is preliminary data.</text>
</comment>
<dbReference type="Proteomes" id="UP000014601">
    <property type="component" value="Unassembled WGS sequence"/>
</dbReference>
<dbReference type="AlphaFoldDB" id="S4H676"/>
<sequence>MKIFTLIDVDGPTRGRTIGDVARLNDYVNATQVAVGVNVPRFLNEFMTRISGLAKIAG</sequence>
<protein>
    <recommendedName>
        <fullName evidence="3">Inosine/uridine-preferring nucleoside hydrolase domain-containing protein</fullName>
    </recommendedName>
</protein>
<dbReference type="SUPFAM" id="SSF53590">
    <property type="entry name" value="Nucleoside hydrolase"/>
    <property type="match status" value="1"/>
</dbReference>
<dbReference type="PATRIC" id="fig|1261061.4.peg.193"/>
<dbReference type="InterPro" id="IPR036452">
    <property type="entry name" value="Ribo_hydro-like"/>
</dbReference>
<gene>
    <name evidence="1" type="ORF">HMPREF1576_00221</name>
</gene>
<reference evidence="1 2" key="1">
    <citation type="submission" date="2013-06" db="EMBL/GenBank/DDBJ databases">
        <authorList>
            <person name="Weinstock G."/>
            <person name="Sodergren E."/>
            <person name="Lobos E.A."/>
            <person name="Fulton L."/>
            <person name="Fulton R."/>
            <person name="Courtney L."/>
            <person name="Fronick C."/>
            <person name="O'Laughlin M."/>
            <person name="Godfrey J."/>
            <person name="Wilson R.M."/>
            <person name="Miner T."/>
            <person name="Farmer C."/>
            <person name="Delehaunty K."/>
            <person name="Cordes M."/>
            <person name="Minx P."/>
            <person name="Tomlinson C."/>
            <person name="Chen J."/>
            <person name="Wollam A."/>
            <person name="Pepin K.H."/>
            <person name="Bhonagiri V."/>
            <person name="Zhang X."/>
            <person name="Warren W."/>
            <person name="Mitreva M."/>
            <person name="Mardis E.R."/>
            <person name="Wilson R.K."/>
        </authorList>
    </citation>
    <scope>NUCLEOTIDE SEQUENCE [LARGE SCALE GENOMIC DNA]</scope>
    <source>
        <strain evidence="1 2">JCP7719</strain>
    </source>
</reference>